<dbReference type="InterPro" id="IPR014194">
    <property type="entry name" value="Spore_III_AE"/>
</dbReference>
<sequence>MKKFLIVLLFFIPLTFLFTTYVYADDNLEENKKNLEQDNRVENFYNYINNNKTDEEFLNGLNAKEFVTEYMKKGQSSLSVDMVIKSCKVYLLKEVKLTLKLMIGVLVIGVISALLKNLQTAFSNEAISSIAYYACFAVLILLLSKSFMISITLARDTITKLTDFMAVLLPVLVLLLTTAGGVTSAVTLDPVVVAAVGLTPRIYIDFLIPLISLTFVLQFVSNLTGENKITNLCKLLKQIALWSQGIVITIFIGILTVRSITTNTIDAVTLKTTKFAVDNFIPLVGKAFSDAITTVASYSLLMKNAISSVGLIFVCIIVLYPIIKIIIIIFTYKLTAALIEPISEKGIVSSIVGAADSLVILLSCVFSISIMFFVMVAMLASSGKFIVGG</sequence>
<keyword evidence="4" id="KW-1185">Reference proteome</keyword>
<feature type="transmembrane region" description="Helical" evidence="1">
    <location>
        <begin position="130"/>
        <end position="152"/>
    </location>
</feature>
<feature type="transmembrane region" description="Helical" evidence="1">
    <location>
        <begin position="99"/>
        <end position="118"/>
    </location>
</feature>
<protein>
    <submittedName>
        <fullName evidence="3">Stage III sporulation protein AE</fullName>
    </submittedName>
</protein>
<feature type="signal peptide" evidence="2">
    <location>
        <begin position="1"/>
        <end position="24"/>
    </location>
</feature>
<keyword evidence="1" id="KW-0812">Transmembrane</keyword>
<dbReference type="Pfam" id="PF09546">
    <property type="entry name" value="Spore_III_AE"/>
    <property type="match status" value="1"/>
</dbReference>
<feature type="transmembrane region" description="Helical" evidence="1">
    <location>
        <begin position="200"/>
        <end position="219"/>
    </location>
</feature>
<dbReference type="STRING" id="1121302.SAMN02745163_02226"/>
<evidence type="ECO:0000313" key="4">
    <source>
        <dbReference type="Proteomes" id="UP000184310"/>
    </source>
</evidence>
<feature type="transmembrane region" description="Helical" evidence="1">
    <location>
        <begin position="358"/>
        <end position="380"/>
    </location>
</feature>
<dbReference type="NCBIfam" id="TIGR02829">
    <property type="entry name" value="spore_III_AE"/>
    <property type="match status" value="1"/>
</dbReference>
<dbReference type="EMBL" id="FQZB01000009">
    <property type="protein sequence ID" value="SHJ59583.1"/>
    <property type="molecule type" value="Genomic_DNA"/>
</dbReference>
<gene>
    <name evidence="3" type="ORF">SAMN02745163_02226</name>
</gene>
<accession>A0A1M6KKV5</accession>
<name>A0A1M6KKV5_9CLOT</name>
<keyword evidence="2" id="KW-0732">Signal</keyword>
<keyword evidence="1" id="KW-0472">Membrane</keyword>
<feature type="transmembrane region" description="Helical" evidence="1">
    <location>
        <begin position="239"/>
        <end position="257"/>
    </location>
</feature>
<evidence type="ECO:0000256" key="1">
    <source>
        <dbReference type="SAM" id="Phobius"/>
    </source>
</evidence>
<proteinExistence type="predicted"/>
<organism evidence="3 4">
    <name type="scientific">Clostridium cavendishii DSM 21758</name>
    <dbReference type="NCBI Taxonomy" id="1121302"/>
    <lineage>
        <taxon>Bacteria</taxon>
        <taxon>Bacillati</taxon>
        <taxon>Bacillota</taxon>
        <taxon>Clostridia</taxon>
        <taxon>Eubacteriales</taxon>
        <taxon>Clostridiaceae</taxon>
        <taxon>Clostridium</taxon>
    </lineage>
</organism>
<feature type="chain" id="PRO_5013246240" evidence="2">
    <location>
        <begin position="25"/>
        <end position="389"/>
    </location>
</feature>
<dbReference type="RefSeq" id="WP_072987239.1">
    <property type="nucleotide sequence ID" value="NZ_FQZB01000009.1"/>
</dbReference>
<evidence type="ECO:0000313" key="3">
    <source>
        <dbReference type="EMBL" id="SHJ59583.1"/>
    </source>
</evidence>
<feature type="transmembrane region" description="Helical" evidence="1">
    <location>
        <begin position="309"/>
        <end position="332"/>
    </location>
</feature>
<dbReference type="Proteomes" id="UP000184310">
    <property type="component" value="Unassembled WGS sequence"/>
</dbReference>
<dbReference type="AlphaFoldDB" id="A0A1M6KKV5"/>
<evidence type="ECO:0000256" key="2">
    <source>
        <dbReference type="SAM" id="SignalP"/>
    </source>
</evidence>
<dbReference type="OrthoDB" id="1706761at2"/>
<reference evidence="3 4" key="1">
    <citation type="submission" date="2016-11" db="EMBL/GenBank/DDBJ databases">
        <authorList>
            <person name="Jaros S."/>
            <person name="Januszkiewicz K."/>
            <person name="Wedrychowicz H."/>
        </authorList>
    </citation>
    <scope>NUCLEOTIDE SEQUENCE [LARGE SCALE GENOMIC DNA]</scope>
    <source>
        <strain evidence="3 4">DSM 21758</strain>
    </source>
</reference>
<feature type="transmembrane region" description="Helical" evidence="1">
    <location>
        <begin position="164"/>
        <end position="188"/>
    </location>
</feature>
<keyword evidence="1" id="KW-1133">Transmembrane helix</keyword>